<name>A0A177IMH8_9CORY</name>
<protein>
    <recommendedName>
        <fullName evidence="3">CopG family transcriptional regulator</fullName>
    </recommendedName>
</protein>
<dbReference type="Proteomes" id="UP000076947">
    <property type="component" value="Unassembled WGS sequence"/>
</dbReference>
<dbReference type="AlphaFoldDB" id="A0A177IMH8"/>
<dbReference type="RefSeq" id="WP_066839337.1">
    <property type="nucleotide sequence ID" value="NZ_CAPMDX010000057.1"/>
</dbReference>
<organism evidence="1 2">
    <name type="scientific">Corynebacterium stationis</name>
    <dbReference type="NCBI Taxonomy" id="1705"/>
    <lineage>
        <taxon>Bacteria</taxon>
        <taxon>Bacillati</taxon>
        <taxon>Actinomycetota</taxon>
        <taxon>Actinomycetes</taxon>
        <taxon>Mycobacteriales</taxon>
        <taxon>Corynebacteriaceae</taxon>
        <taxon>Corynebacterium</taxon>
    </lineage>
</organism>
<gene>
    <name evidence="1" type="ORF">AYJ05_11540</name>
</gene>
<evidence type="ECO:0008006" key="3">
    <source>
        <dbReference type="Google" id="ProtNLM"/>
    </source>
</evidence>
<comment type="caution">
    <text evidence="1">The sequence shown here is derived from an EMBL/GenBank/DDBJ whole genome shotgun (WGS) entry which is preliminary data.</text>
</comment>
<accession>A0A177IMH8</accession>
<reference evidence="2" key="1">
    <citation type="submission" date="2016-02" db="EMBL/GenBank/DDBJ databases">
        <authorList>
            <person name="Kaur G."/>
            <person name="Nair G.R."/>
            <person name="Mayilraj S."/>
        </authorList>
    </citation>
    <scope>NUCLEOTIDE SEQUENCE [LARGE SCALE GENOMIC DNA]</scope>
    <source>
        <strain evidence="2">GA-15</strain>
    </source>
</reference>
<evidence type="ECO:0000313" key="2">
    <source>
        <dbReference type="Proteomes" id="UP000076947"/>
    </source>
</evidence>
<sequence length="77" mass="8653">MDSQQSSHDLTERAAARAHGPKYQIYSFRGTASQKALLDYASEQTNLSRQRILNQLVWTVLEKEYGQQVPIAQGGSK</sequence>
<keyword evidence="2" id="KW-1185">Reference proteome</keyword>
<proteinExistence type="predicted"/>
<evidence type="ECO:0000313" key="1">
    <source>
        <dbReference type="EMBL" id="OAH29786.1"/>
    </source>
</evidence>
<dbReference type="EMBL" id="LSTQ01000011">
    <property type="protein sequence ID" value="OAH29786.1"/>
    <property type="molecule type" value="Genomic_DNA"/>
</dbReference>